<protein>
    <submittedName>
        <fullName evidence="2">Uncharacterized protein</fullName>
    </submittedName>
</protein>
<evidence type="ECO:0000256" key="1">
    <source>
        <dbReference type="SAM" id="Coils"/>
    </source>
</evidence>
<organism evidence="2">
    <name type="scientific">viral metagenome</name>
    <dbReference type="NCBI Taxonomy" id="1070528"/>
    <lineage>
        <taxon>unclassified sequences</taxon>
        <taxon>metagenomes</taxon>
        <taxon>organismal metagenomes</taxon>
    </lineage>
</organism>
<accession>A0A6C0BH92</accession>
<dbReference type="AlphaFoldDB" id="A0A6C0BH92"/>
<keyword evidence="1" id="KW-0175">Coiled coil</keyword>
<sequence>MSSISRTGNRTSAVAGAIRSLQSGNTEVQEQLKGFLLDNGNQQKALLKRLEELESSNKTLVNDVQSLRVELQAVRSSSASASATKS</sequence>
<evidence type="ECO:0000313" key="2">
    <source>
        <dbReference type="EMBL" id="QHS91536.1"/>
    </source>
</evidence>
<dbReference type="EMBL" id="MN739162">
    <property type="protein sequence ID" value="QHS91536.1"/>
    <property type="molecule type" value="Genomic_DNA"/>
</dbReference>
<name>A0A6C0BH92_9ZZZZ</name>
<proteinExistence type="predicted"/>
<reference evidence="2" key="1">
    <citation type="journal article" date="2020" name="Nature">
        <title>Giant virus diversity and host interactions through global metagenomics.</title>
        <authorList>
            <person name="Schulz F."/>
            <person name="Roux S."/>
            <person name="Paez-Espino D."/>
            <person name="Jungbluth S."/>
            <person name="Walsh D.A."/>
            <person name="Denef V.J."/>
            <person name="McMahon K.D."/>
            <person name="Konstantinidis K.T."/>
            <person name="Eloe-Fadrosh E.A."/>
            <person name="Kyrpides N.C."/>
            <person name="Woyke T."/>
        </authorList>
    </citation>
    <scope>NUCLEOTIDE SEQUENCE</scope>
    <source>
        <strain evidence="2">GVMAG-M-3300013006-15</strain>
    </source>
</reference>
<feature type="coiled-coil region" evidence="1">
    <location>
        <begin position="43"/>
        <end position="70"/>
    </location>
</feature>